<dbReference type="AlphaFoldDB" id="A0A9P3LYF7"/>
<evidence type="ECO:0000256" key="4">
    <source>
        <dbReference type="ARBA" id="ARBA00023002"/>
    </source>
</evidence>
<evidence type="ECO:0000256" key="2">
    <source>
        <dbReference type="ARBA" id="ARBA00022630"/>
    </source>
</evidence>
<proteinExistence type="inferred from homology"/>
<keyword evidence="3" id="KW-0274">FAD</keyword>
<evidence type="ECO:0000256" key="6">
    <source>
        <dbReference type="SAM" id="Phobius"/>
    </source>
</evidence>
<dbReference type="Pfam" id="PF01494">
    <property type="entry name" value="FAD_binding_3"/>
    <property type="match status" value="1"/>
</dbReference>
<dbReference type="SUPFAM" id="SSF51905">
    <property type="entry name" value="FAD/NAD(P)-binding domain"/>
    <property type="match status" value="1"/>
</dbReference>
<comment type="caution">
    <text evidence="8">The sequence shown here is derived from an EMBL/GenBank/DDBJ whole genome shotgun (WGS) entry which is preliminary data.</text>
</comment>
<dbReference type="PANTHER" id="PTHR47356:SF2">
    <property type="entry name" value="FAD-BINDING DOMAIN-CONTAINING PROTEIN-RELATED"/>
    <property type="match status" value="1"/>
</dbReference>
<dbReference type="Gene3D" id="3.50.50.60">
    <property type="entry name" value="FAD/NAD(P)-binding domain"/>
    <property type="match status" value="2"/>
</dbReference>
<reference evidence="8" key="1">
    <citation type="submission" date="2021-11" db="EMBL/GenBank/DDBJ databases">
        <authorList>
            <person name="Herlambang A."/>
            <person name="Guo Y."/>
            <person name="Takashima Y."/>
            <person name="Nishizawa T."/>
        </authorList>
    </citation>
    <scope>NUCLEOTIDE SEQUENCE</scope>
    <source>
        <strain evidence="8">E1425</strain>
    </source>
</reference>
<organism evidence="8 9">
    <name type="scientific">Entomortierella parvispora</name>
    <dbReference type="NCBI Taxonomy" id="205924"/>
    <lineage>
        <taxon>Eukaryota</taxon>
        <taxon>Fungi</taxon>
        <taxon>Fungi incertae sedis</taxon>
        <taxon>Mucoromycota</taxon>
        <taxon>Mortierellomycotina</taxon>
        <taxon>Mortierellomycetes</taxon>
        <taxon>Mortierellales</taxon>
        <taxon>Mortierellaceae</taxon>
        <taxon>Entomortierella</taxon>
    </lineage>
</organism>
<feature type="transmembrane region" description="Helical" evidence="6">
    <location>
        <begin position="6"/>
        <end position="23"/>
    </location>
</feature>
<dbReference type="PANTHER" id="PTHR47356">
    <property type="entry name" value="FAD-DEPENDENT MONOOXYGENASE ASQG-RELATED"/>
    <property type="match status" value="1"/>
</dbReference>
<name>A0A9P3LYF7_9FUNG</name>
<dbReference type="GO" id="GO:0004497">
    <property type="term" value="F:monooxygenase activity"/>
    <property type="evidence" value="ECO:0007669"/>
    <property type="project" value="InterPro"/>
</dbReference>
<feature type="compositionally biased region" description="Basic and acidic residues" evidence="5">
    <location>
        <begin position="537"/>
        <end position="557"/>
    </location>
</feature>
<feature type="domain" description="FAD-binding" evidence="7">
    <location>
        <begin position="7"/>
        <end position="187"/>
    </location>
</feature>
<dbReference type="Proteomes" id="UP000827284">
    <property type="component" value="Unassembled WGS sequence"/>
</dbReference>
<dbReference type="InterPro" id="IPR050562">
    <property type="entry name" value="FAD_mOase_fung"/>
</dbReference>
<dbReference type="PRINTS" id="PR00420">
    <property type="entry name" value="RNGMNOXGNASE"/>
</dbReference>
<evidence type="ECO:0000313" key="8">
    <source>
        <dbReference type="EMBL" id="GJJ75068.1"/>
    </source>
</evidence>
<sequence length="1019" mass="111624">MAPNPSIIIVGAGIAGLVLAIILERAGMQRYIILERTPSLRPLGSHIALSAMMLRCFEQLGLLEEIIEVAKPSVGNVFFDEDMNYIGNLTSIFVGERFGYYNMILTRPDLYAVLTRHLPTNKIIFGKKVMALTQDLNRATVQCSDRSLYHADIVIGADGTYSGIRQAMYASIEKNSPVRAVHGVLKEQLRDIKKSEGGEGKTFGEGLKRMFRASTSSSNLNSGPPVTSADVQSVSAQNGGGIKVGKDKVMLPKSDISSLRFDHPAIVGVTEPLDTDQYPFLKDKCTQGITVLLKNGVSLWLFGVSSNRISYGVGGRALIEPKAAKENFKTSAWGTKDVDAITSHDWLRNIKLPFGGVFSDLLDKTPKDTVARIMMEDKFFKTWYHKRTVMVGDAVHKTIIYAGVGAVNAIIDCIVLMNCIYDMPDGDKFTHEDITKAFQSYYAIRAKAAASAVKAARQTSDFMCSTSGLSYHIRKRAIRSMPNMFLHMTADRIFASRPILSFLPFVPDYGSRKSIPQILGRRDREELETLRLRDRAAKVEEKKQKSDQKKAMKDLRPPRASAGVTRSATLGRAITVTRSPQSAPLVCDRELKDTQPSSPTSGTGGSGNIGILKNGAGRILKAATLGRSSVWPSLSRSQSQYRPAAAVSIPSKAITRANAVLQSPEQNPSLPAAHVQESLPLHNNLDETMAIHLQLLGVRDVGAVTNIAVSSLSAPIPSFTVPRYPHANPEGQEVIVENAVPLQSADTFSVWTASTSASMMSAFSFSSRYTMPYDDQELEEYAKAYAGPAFIKNLQMLKAPFSASSASLASQVVAPCTCDEEDLLQDAISECCECCRPSASAVFEGTGIRAKGRPHHTMESSSIVNILKRHPPYSRESHDSSQDGTTLDTRITHSVSSPNLSATHLDVCESPGTESSSTAIWPNWQQYQLRYRSSSNGYAQRRQKKKADEMTRPDSTVMDTGLFPNDEVRSRIKPCQPYEYSQDTDSFSDEDDPENPRQLLDGGYGGGEYVDFNGIPENN</sequence>
<keyword evidence="6" id="KW-0472">Membrane</keyword>
<dbReference type="InterPro" id="IPR002938">
    <property type="entry name" value="FAD-bd"/>
</dbReference>
<feature type="region of interest" description="Disordered" evidence="5">
    <location>
        <begin position="537"/>
        <end position="565"/>
    </location>
</feature>
<reference evidence="8" key="2">
    <citation type="journal article" date="2022" name="Microbiol. Resour. Announc.">
        <title>Whole-Genome Sequence of Entomortierella parvispora E1425, a Mucoromycotan Fungus Associated with Burkholderiaceae-Related Endosymbiotic Bacteria.</title>
        <authorList>
            <person name="Herlambang A."/>
            <person name="Guo Y."/>
            <person name="Takashima Y."/>
            <person name="Narisawa K."/>
            <person name="Ohta H."/>
            <person name="Nishizawa T."/>
        </authorList>
    </citation>
    <scope>NUCLEOTIDE SEQUENCE</scope>
    <source>
        <strain evidence="8">E1425</strain>
    </source>
</reference>
<keyword evidence="6" id="KW-0812">Transmembrane</keyword>
<evidence type="ECO:0000256" key="3">
    <source>
        <dbReference type="ARBA" id="ARBA00022827"/>
    </source>
</evidence>
<gene>
    <name evidence="8" type="ORF">EMPS_07426</name>
</gene>
<keyword evidence="2" id="KW-0285">Flavoprotein</keyword>
<feature type="region of interest" description="Disordered" evidence="5">
    <location>
        <begin position="935"/>
        <end position="1019"/>
    </location>
</feature>
<dbReference type="InterPro" id="IPR036188">
    <property type="entry name" value="FAD/NAD-bd_sf"/>
</dbReference>
<accession>A0A9P3LYF7</accession>
<keyword evidence="6" id="KW-1133">Transmembrane helix</keyword>
<keyword evidence="9" id="KW-1185">Reference proteome</keyword>
<keyword evidence="4" id="KW-0560">Oxidoreductase</keyword>
<evidence type="ECO:0000256" key="5">
    <source>
        <dbReference type="SAM" id="MobiDB-lite"/>
    </source>
</evidence>
<dbReference type="GO" id="GO:0071949">
    <property type="term" value="F:FAD binding"/>
    <property type="evidence" value="ECO:0007669"/>
    <property type="project" value="InterPro"/>
</dbReference>
<evidence type="ECO:0000313" key="9">
    <source>
        <dbReference type="Proteomes" id="UP000827284"/>
    </source>
</evidence>
<dbReference type="OrthoDB" id="655030at2759"/>
<evidence type="ECO:0000259" key="7">
    <source>
        <dbReference type="Pfam" id="PF01494"/>
    </source>
</evidence>
<dbReference type="EMBL" id="BQFW01000010">
    <property type="protein sequence ID" value="GJJ75068.1"/>
    <property type="molecule type" value="Genomic_DNA"/>
</dbReference>
<protein>
    <recommendedName>
        <fullName evidence="7">FAD-binding domain-containing protein</fullName>
    </recommendedName>
</protein>
<comment type="similarity">
    <text evidence="1">Belongs to the paxM FAD-dependent monooxygenase family.</text>
</comment>
<evidence type="ECO:0000256" key="1">
    <source>
        <dbReference type="ARBA" id="ARBA00007992"/>
    </source>
</evidence>